<dbReference type="PANTHER" id="PTHR11364:SF27">
    <property type="entry name" value="SULFURTRANSFERASE"/>
    <property type="match status" value="1"/>
</dbReference>
<dbReference type="GO" id="GO:0016784">
    <property type="term" value="F:3-mercaptopyruvate sulfurtransferase activity"/>
    <property type="evidence" value="ECO:0007669"/>
    <property type="project" value="UniProtKB-EC"/>
</dbReference>
<gene>
    <name evidence="4" type="primary">sseA</name>
    <name evidence="4" type="ORF">VST7929_01338</name>
</gene>
<evidence type="ECO:0000313" key="5">
    <source>
        <dbReference type="Proteomes" id="UP000838672"/>
    </source>
</evidence>
<dbReference type="InterPro" id="IPR045078">
    <property type="entry name" value="TST/MPST-like"/>
</dbReference>
<dbReference type="Pfam" id="PF00581">
    <property type="entry name" value="Rhodanese"/>
    <property type="match status" value="2"/>
</dbReference>
<evidence type="ECO:0000256" key="1">
    <source>
        <dbReference type="ARBA" id="ARBA00022679"/>
    </source>
</evidence>
<dbReference type="RefSeq" id="WP_237465915.1">
    <property type="nucleotide sequence ID" value="NZ_CAKLDI010000001.1"/>
</dbReference>
<keyword evidence="5" id="KW-1185">Reference proteome</keyword>
<reference evidence="4" key="1">
    <citation type="submission" date="2021-11" db="EMBL/GenBank/DDBJ databases">
        <authorList>
            <person name="Rodrigo-Torres L."/>
            <person name="Arahal R. D."/>
            <person name="Lucena T."/>
        </authorList>
    </citation>
    <scope>NUCLEOTIDE SEQUENCE</scope>
    <source>
        <strain evidence="4">CECT 7929</strain>
    </source>
</reference>
<comment type="caution">
    <text evidence="4">The sequence shown here is derived from an EMBL/GenBank/DDBJ whole genome shotgun (WGS) entry which is preliminary data.</text>
</comment>
<dbReference type="EMBL" id="CAKLDI010000001">
    <property type="protein sequence ID" value="CAH0533468.1"/>
    <property type="molecule type" value="Genomic_DNA"/>
</dbReference>
<dbReference type="SUPFAM" id="SSF52821">
    <property type="entry name" value="Rhodanese/Cell cycle control phosphatase"/>
    <property type="match status" value="2"/>
</dbReference>
<dbReference type="EC" id="2.8.1.2" evidence="4"/>
<evidence type="ECO:0000313" key="4">
    <source>
        <dbReference type="EMBL" id="CAH0533468.1"/>
    </source>
</evidence>
<dbReference type="Proteomes" id="UP000838672">
    <property type="component" value="Unassembled WGS sequence"/>
</dbReference>
<dbReference type="PROSITE" id="PS50206">
    <property type="entry name" value="RHODANESE_3"/>
    <property type="match status" value="2"/>
</dbReference>
<dbReference type="InterPro" id="IPR036873">
    <property type="entry name" value="Rhodanese-like_dom_sf"/>
</dbReference>
<protein>
    <submittedName>
        <fullName evidence="4">3-mercaptopyruvate sulfurtransferase</fullName>
        <ecNumber evidence="4">2.8.1.2</ecNumber>
    </submittedName>
</protein>
<accession>A0ABM8ZT35</accession>
<dbReference type="Gene3D" id="3.40.250.10">
    <property type="entry name" value="Rhodanese-like domain"/>
    <property type="match status" value="2"/>
</dbReference>
<sequence>MSPLISVTALSQMLDQHDLVLLDASVVNVVGTEPKVYETPQRLPKARWMNLDQDFIDPTSALANTVPTAAQFAQCARRLGVNQDSHVVVYDNQGIYSAARAWWLFHVMGHTKVQVLDGGLPAWLDAQYSTVVVDEPWQQAAMHGAYGVGDLPISLNPSLQVDSQMVLKALNDPQQTVIDVRAKARFDGHAPEPRPGMRSGHMPGAINLPFTELLNANGFLPLPMLNQKFASFELAAQQPLIFSCGSGITACIGILAATLCGFEQCRLYDGSWSEWGGSADLPVAVTPQL</sequence>
<proteinExistence type="predicted"/>
<dbReference type="PANTHER" id="PTHR11364">
    <property type="entry name" value="THIOSULFATE SULFERTANSFERASE"/>
    <property type="match status" value="1"/>
</dbReference>
<feature type="domain" description="Rhodanese" evidence="3">
    <location>
        <begin position="171"/>
        <end position="284"/>
    </location>
</feature>
<name>A0ABM8ZT35_9VIBR</name>
<keyword evidence="2" id="KW-0677">Repeat</keyword>
<keyword evidence="1 4" id="KW-0808">Transferase</keyword>
<evidence type="ECO:0000259" key="3">
    <source>
        <dbReference type="PROSITE" id="PS50206"/>
    </source>
</evidence>
<evidence type="ECO:0000256" key="2">
    <source>
        <dbReference type="ARBA" id="ARBA00022737"/>
    </source>
</evidence>
<dbReference type="CDD" id="cd01448">
    <property type="entry name" value="TST_Repeat_1"/>
    <property type="match status" value="1"/>
</dbReference>
<feature type="domain" description="Rhodanese" evidence="3">
    <location>
        <begin position="15"/>
        <end position="132"/>
    </location>
</feature>
<dbReference type="SMART" id="SM00450">
    <property type="entry name" value="RHOD"/>
    <property type="match status" value="2"/>
</dbReference>
<organism evidence="4 5">
    <name type="scientific">Vibrio stylophorae</name>
    <dbReference type="NCBI Taxonomy" id="659351"/>
    <lineage>
        <taxon>Bacteria</taxon>
        <taxon>Pseudomonadati</taxon>
        <taxon>Pseudomonadota</taxon>
        <taxon>Gammaproteobacteria</taxon>
        <taxon>Vibrionales</taxon>
        <taxon>Vibrionaceae</taxon>
        <taxon>Vibrio</taxon>
    </lineage>
</organism>
<dbReference type="InterPro" id="IPR001763">
    <property type="entry name" value="Rhodanese-like_dom"/>
</dbReference>
<dbReference type="CDD" id="cd01449">
    <property type="entry name" value="TST_Repeat_2"/>
    <property type="match status" value="1"/>
</dbReference>